<organism evidence="3 4">
    <name type="scientific">Cafeteria roenbergensis</name>
    <name type="common">Marine flagellate</name>
    <dbReference type="NCBI Taxonomy" id="33653"/>
    <lineage>
        <taxon>Eukaryota</taxon>
        <taxon>Sar</taxon>
        <taxon>Stramenopiles</taxon>
        <taxon>Bigyra</taxon>
        <taxon>Opalozoa</taxon>
        <taxon>Bicosoecida</taxon>
        <taxon>Cafeteriaceae</taxon>
        <taxon>Cafeteria</taxon>
    </lineage>
</organism>
<feature type="coiled-coil region" evidence="1">
    <location>
        <begin position="196"/>
        <end position="223"/>
    </location>
</feature>
<dbReference type="Gene3D" id="3.40.50.300">
    <property type="entry name" value="P-loop containing nucleotide triphosphate hydrolases"/>
    <property type="match status" value="1"/>
</dbReference>
<proteinExistence type="predicted"/>
<sequence>MRDFELFQKALDDDRDATYASTLTRSMSLALDEFYAGLEVVPVSAATGDGLDALVGAITRAATEFEEGYALEAKASLAARQEQAEKDRAASLARLQADVEGRPAPEPASGEAAPIGLSDAAGSGLRTSMGREVVDALESVREEGGAAARTRGELMREAPALGVFANGRRMPGWEPSDDEVAAAQSAEAVAAMGAAEEEEDEEVEEGEEEALQAVREMARAMRDKAAADKAAADKAAADKAAEA</sequence>
<evidence type="ECO:0000256" key="1">
    <source>
        <dbReference type="SAM" id="Coils"/>
    </source>
</evidence>
<evidence type="ECO:0000256" key="2">
    <source>
        <dbReference type="SAM" id="MobiDB-lite"/>
    </source>
</evidence>
<feature type="region of interest" description="Disordered" evidence="2">
    <location>
        <begin position="223"/>
        <end position="243"/>
    </location>
</feature>
<gene>
    <name evidence="3" type="ORF">FNF31_00163</name>
</gene>
<feature type="region of interest" description="Disordered" evidence="2">
    <location>
        <begin position="88"/>
        <end position="124"/>
    </location>
</feature>
<name>A0A5A8DU41_CAFRO</name>
<feature type="compositionally biased region" description="Low complexity" evidence="2">
    <location>
        <begin position="107"/>
        <end position="116"/>
    </location>
</feature>
<protein>
    <submittedName>
        <fullName evidence="3">Uncharacterized protein</fullName>
    </submittedName>
</protein>
<comment type="caution">
    <text evidence="3">The sequence shown here is derived from an EMBL/GenBank/DDBJ whole genome shotgun (WGS) entry which is preliminary data.</text>
</comment>
<dbReference type="InterPro" id="IPR027417">
    <property type="entry name" value="P-loop_NTPase"/>
</dbReference>
<evidence type="ECO:0000313" key="4">
    <source>
        <dbReference type="Proteomes" id="UP000325113"/>
    </source>
</evidence>
<dbReference type="AlphaFoldDB" id="A0A5A8DU41"/>
<accession>A0A5A8DU41</accession>
<dbReference type="Proteomes" id="UP000325113">
    <property type="component" value="Unassembled WGS sequence"/>
</dbReference>
<reference evidence="3 4" key="1">
    <citation type="submission" date="2019-07" db="EMBL/GenBank/DDBJ databases">
        <title>Genomes of Cafeteria roenbergensis.</title>
        <authorList>
            <person name="Fischer M.G."/>
            <person name="Hackl T."/>
            <person name="Roman M."/>
        </authorList>
    </citation>
    <scope>NUCLEOTIDE SEQUENCE [LARGE SCALE GENOMIC DNA]</scope>
    <source>
        <strain evidence="3 4">Cflag</strain>
    </source>
</reference>
<dbReference type="EMBL" id="VLTM01000001">
    <property type="protein sequence ID" value="KAA0169002.1"/>
    <property type="molecule type" value="Genomic_DNA"/>
</dbReference>
<evidence type="ECO:0000313" key="3">
    <source>
        <dbReference type="EMBL" id="KAA0169002.1"/>
    </source>
</evidence>
<keyword evidence="1" id="KW-0175">Coiled coil</keyword>